<keyword evidence="3" id="KW-1185">Reference proteome</keyword>
<dbReference type="Pfam" id="PF06812">
    <property type="entry name" value="ImpA_N"/>
    <property type="match status" value="1"/>
</dbReference>
<dbReference type="STRING" id="1388748.GCA_000463155_03190"/>
<feature type="domain" description="ImpA N-terminal" evidence="1">
    <location>
        <begin position="22"/>
        <end position="140"/>
    </location>
</feature>
<gene>
    <name evidence="2" type="ORF">C7G83_05115</name>
</gene>
<dbReference type="InterPro" id="IPR010657">
    <property type="entry name" value="ImpA_N"/>
</dbReference>
<dbReference type="PANTHER" id="PTHR37951">
    <property type="entry name" value="CYTOPLASMIC PROTEIN-RELATED"/>
    <property type="match status" value="1"/>
</dbReference>
<organism evidence="2 3">
    <name type="scientific">Siccibacter turicensis</name>
    <dbReference type="NCBI Taxonomy" id="357233"/>
    <lineage>
        <taxon>Bacteria</taxon>
        <taxon>Pseudomonadati</taxon>
        <taxon>Pseudomonadota</taxon>
        <taxon>Gammaproteobacteria</taxon>
        <taxon>Enterobacterales</taxon>
        <taxon>Enterobacteriaceae</taxon>
        <taxon>Siccibacter</taxon>
    </lineage>
</organism>
<evidence type="ECO:0000313" key="2">
    <source>
        <dbReference type="EMBL" id="PSN08740.1"/>
    </source>
</evidence>
<name>A0A2P8VMU9_9ENTR</name>
<dbReference type="PANTHER" id="PTHR37951:SF1">
    <property type="entry name" value="TYPE VI SECRETION SYSTEM COMPONENT TSSA1"/>
    <property type="match status" value="1"/>
</dbReference>
<protein>
    <recommendedName>
        <fullName evidence="1">ImpA N-terminal domain-containing protein</fullName>
    </recommendedName>
</protein>
<dbReference type="AlphaFoldDB" id="A0A2P8VMU9"/>
<dbReference type="RefSeq" id="WP_106876468.1">
    <property type="nucleotide sequence ID" value="NZ_PYEP01000002.1"/>
</dbReference>
<dbReference type="EMBL" id="PYEP01000002">
    <property type="protein sequence ID" value="PSN08740.1"/>
    <property type="molecule type" value="Genomic_DNA"/>
</dbReference>
<dbReference type="InterPro" id="IPR017740">
    <property type="entry name" value="TssA-like"/>
</dbReference>
<evidence type="ECO:0000313" key="3">
    <source>
        <dbReference type="Proteomes" id="UP000240212"/>
    </source>
</evidence>
<proteinExistence type="predicted"/>
<dbReference type="OrthoDB" id="9771118at2"/>
<dbReference type="Proteomes" id="UP000240212">
    <property type="component" value="Unassembled WGS sequence"/>
</dbReference>
<accession>A0A2P8VMU9</accession>
<evidence type="ECO:0000259" key="1">
    <source>
        <dbReference type="Pfam" id="PF06812"/>
    </source>
</evidence>
<sequence>MVSNQNANLSPFYQTIVDGVIDQGPCGVSLEYDPGFLLLQGRLQPKMGAEYGDFVEAAEPINWGEVERDCRTLLQKSLDVRLIITLARCRIRQHGAVELAAGLAALIHVLVTWPDDLHPQLIDEGEFEPLMRANAFSELTDSDGFLADVRHLLLPNALGLTVTIKDYEKSFSVPRDENALSEAAITALHHEWCEHPSSSITALGTANALVAQLSQLLSSQLGDSAPDLDRLAAVLRLFDFDNEPCTTPSEQPLQEIATLPAEPESGCNEMKDTRSEQMPTVVNTPVMRRRAVINNRDDALESLKDVRAWFSRMEPGSPVILLLQFAEKMMGKSFGELLRCMPMDMVSQLENNKE</sequence>
<reference evidence="2 3" key="1">
    <citation type="submission" date="2018-03" db="EMBL/GenBank/DDBJ databases">
        <title>Draft genome sequence of the first documented clinical Siccibacter turicensis isolate in Austria.</title>
        <authorList>
            <person name="Lepuschitz S."/>
            <person name="Pekard-Amenitsch S."/>
            <person name="Haunold R."/>
            <person name="Schill S."/>
            <person name="Mach R."/>
            <person name="Allerberger F."/>
            <person name="Ruppitsch W."/>
            <person name="Forsythe S.J."/>
        </authorList>
    </citation>
    <scope>NUCLEOTIDE SEQUENCE [LARGE SCALE GENOMIC DNA]</scope>
    <source>
        <strain evidence="2 3">6100069499-17</strain>
    </source>
</reference>
<comment type="caution">
    <text evidence="2">The sequence shown here is derived from an EMBL/GenBank/DDBJ whole genome shotgun (WGS) entry which is preliminary data.</text>
</comment>